<evidence type="ECO:0000259" key="1">
    <source>
        <dbReference type="Pfam" id="PF12728"/>
    </source>
</evidence>
<dbReference type="Pfam" id="PF12728">
    <property type="entry name" value="HTH_17"/>
    <property type="match status" value="1"/>
</dbReference>
<dbReference type="InterPro" id="IPR041657">
    <property type="entry name" value="HTH_17"/>
</dbReference>
<feature type="domain" description="Helix-turn-helix" evidence="1">
    <location>
        <begin position="13"/>
        <end position="53"/>
    </location>
</feature>
<organism evidence="2">
    <name type="scientific">freshwater sediment metagenome</name>
    <dbReference type="NCBI Taxonomy" id="556182"/>
    <lineage>
        <taxon>unclassified sequences</taxon>
        <taxon>metagenomes</taxon>
        <taxon>ecological metagenomes</taxon>
    </lineage>
</organism>
<dbReference type="EMBL" id="OY288114">
    <property type="protein sequence ID" value="CAJ0867544.1"/>
    <property type="molecule type" value="Genomic_DNA"/>
</dbReference>
<accession>A0AA48M2Z1</accession>
<reference evidence="2" key="1">
    <citation type="submission" date="2023-07" db="EMBL/GenBank/DDBJ databases">
        <authorList>
            <person name="Pelsma A.J. K."/>
        </authorList>
    </citation>
    <scope>NUCLEOTIDE SEQUENCE</scope>
</reference>
<evidence type="ECO:0000313" key="2">
    <source>
        <dbReference type="EMBL" id="CAJ0867544.1"/>
    </source>
</evidence>
<protein>
    <recommendedName>
        <fullName evidence="1">Helix-turn-helix domain-containing protein</fullName>
    </recommendedName>
</protein>
<proteinExistence type="predicted"/>
<name>A0AA48M2Z1_9ZZZZ</name>
<gene>
    <name evidence="2" type="ORF">AMST5_01964</name>
</gene>
<dbReference type="AlphaFoldDB" id="A0AA48M2Z1"/>
<sequence length="63" mass="6988">MTVSPIPHTKRALTIREFCAAYSLSRSTTYKLISAGKLHTFTIGRRRLVAVEEAEKLIKLAAA</sequence>